<dbReference type="GO" id="GO:0030007">
    <property type="term" value="P:intracellular potassium ion homeostasis"/>
    <property type="evidence" value="ECO:0007669"/>
    <property type="project" value="TreeGrafter"/>
</dbReference>
<dbReference type="GeneID" id="116292907"/>
<dbReference type="PANTHER" id="PTHR43294:SF13">
    <property type="entry name" value="SODIUM_POTASSIUM-TRANSPORTING ATPASE SUBUNIT ALPHA"/>
    <property type="match status" value="1"/>
</dbReference>
<dbReference type="KEGG" id="aten:116292907"/>
<dbReference type="RefSeq" id="XP_031556114.1">
    <property type="nucleotide sequence ID" value="XM_031700254.1"/>
</dbReference>
<dbReference type="InterPro" id="IPR050510">
    <property type="entry name" value="Cation_transp_ATPase_P-type"/>
</dbReference>
<evidence type="ECO:0000313" key="6">
    <source>
        <dbReference type="Proteomes" id="UP000515163"/>
    </source>
</evidence>
<feature type="non-terminal residue" evidence="7">
    <location>
        <position position="167"/>
    </location>
</feature>
<keyword evidence="2" id="KW-1003">Cell membrane</keyword>
<feature type="region of interest" description="Disordered" evidence="3">
    <location>
        <begin position="1"/>
        <end position="71"/>
    </location>
</feature>
<feature type="compositionally biased region" description="Acidic residues" evidence="3">
    <location>
        <begin position="19"/>
        <end position="31"/>
    </location>
</feature>
<dbReference type="GO" id="GO:0006883">
    <property type="term" value="P:intracellular sodium ion homeostasis"/>
    <property type="evidence" value="ECO:0007669"/>
    <property type="project" value="TreeGrafter"/>
</dbReference>
<dbReference type="Gene3D" id="1.20.1110.10">
    <property type="entry name" value="Calcium-transporting ATPase, transmembrane domain"/>
    <property type="match status" value="1"/>
</dbReference>
<dbReference type="InParanoid" id="A0A6P8HIA1"/>
<dbReference type="InterPro" id="IPR004014">
    <property type="entry name" value="ATPase_P-typ_cation-transptr_N"/>
</dbReference>
<feature type="domain" description="Cation-transporting P-type ATPase N-terminal" evidence="5">
    <location>
        <begin position="80"/>
        <end position="154"/>
    </location>
</feature>
<evidence type="ECO:0000256" key="3">
    <source>
        <dbReference type="SAM" id="MobiDB-lite"/>
    </source>
</evidence>
<dbReference type="Proteomes" id="UP000515163">
    <property type="component" value="Unplaced"/>
</dbReference>
<evidence type="ECO:0000256" key="4">
    <source>
        <dbReference type="SAM" id="Phobius"/>
    </source>
</evidence>
<dbReference type="Gene3D" id="2.70.150.10">
    <property type="entry name" value="Calcium-transporting ATPase, cytoplasmic transduction domain A"/>
    <property type="match status" value="1"/>
</dbReference>
<dbReference type="InterPro" id="IPR023298">
    <property type="entry name" value="ATPase_P-typ_TM_dom_sf"/>
</dbReference>
<dbReference type="GO" id="GO:0005886">
    <property type="term" value="C:plasma membrane"/>
    <property type="evidence" value="ECO:0007669"/>
    <property type="project" value="UniProtKB-SubCell"/>
</dbReference>
<proteinExistence type="predicted"/>
<evidence type="ECO:0000256" key="1">
    <source>
        <dbReference type="ARBA" id="ARBA00004651"/>
    </source>
</evidence>
<dbReference type="PANTHER" id="PTHR43294">
    <property type="entry name" value="SODIUM/POTASSIUM-TRANSPORTING ATPASE SUBUNIT ALPHA"/>
    <property type="match status" value="1"/>
</dbReference>
<reference evidence="7" key="1">
    <citation type="submission" date="2025-08" db="UniProtKB">
        <authorList>
            <consortium name="RefSeq"/>
        </authorList>
    </citation>
    <scope>IDENTIFICATION</scope>
    <source>
        <tissue evidence="7">Tentacle</tissue>
    </source>
</reference>
<keyword evidence="6" id="KW-1185">Reference proteome</keyword>
<feature type="transmembrane region" description="Helical" evidence="4">
    <location>
        <begin position="133"/>
        <end position="155"/>
    </location>
</feature>
<dbReference type="GO" id="GO:0005391">
    <property type="term" value="F:P-type sodium:potassium-exchanging transporter activity"/>
    <property type="evidence" value="ECO:0007669"/>
    <property type="project" value="TreeGrafter"/>
</dbReference>
<evidence type="ECO:0000256" key="2">
    <source>
        <dbReference type="ARBA" id="ARBA00022475"/>
    </source>
</evidence>
<keyword evidence="4" id="KW-0472">Membrane</keyword>
<evidence type="ECO:0000259" key="5">
    <source>
        <dbReference type="SMART" id="SM00831"/>
    </source>
</evidence>
<evidence type="ECO:0000313" key="7">
    <source>
        <dbReference type="RefSeq" id="XP_031556114.1"/>
    </source>
</evidence>
<accession>A0A6P8HIA1</accession>
<gene>
    <name evidence="7" type="primary">LOC116292907</name>
</gene>
<dbReference type="OrthoDB" id="3352408at2759"/>
<dbReference type="AlphaFoldDB" id="A0A6P8HIA1"/>
<sequence>MAETTEIALENIEVKENAESEADGEATENVETEANRATSSGPAEKWQTEATIKGKQPTKMKEGKSKNKDLDDLKQELEMEWHTIALEEAMARLETSAVTGLTQAEAERRLERDGPNCLTPPRTVPEWVKFCRLLFGGFSMLLWIGSILCFITYSIKASTEEEPSKDD</sequence>
<feature type="compositionally biased region" description="Basic and acidic residues" evidence="3">
    <location>
        <begin position="59"/>
        <end position="71"/>
    </location>
</feature>
<dbReference type="GO" id="GO:1990573">
    <property type="term" value="P:potassium ion import across plasma membrane"/>
    <property type="evidence" value="ECO:0007669"/>
    <property type="project" value="TreeGrafter"/>
</dbReference>
<protein>
    <submittedName>
        <fullName evidence="7">Sodium/potassium-transporting ATPase subunit alpha-like</fullName>
    </submittedName>
</protein>
<keyword evidence="4" id="KW-1133">Transmembrane helix</keyword>
<dbReference type="Pfam" id="PF00690">
    <property type="entry name" value="Cation_ATPase_N"/>
    <property type="match status" value="1"/>
</dbReference>
<keyword evidence="4" id="KW-0812">Transmembrane</keyword>
<organism evidence="6 7">
    <name type="scientific">Actinia tenebrosa</name>
    <name type="common">Australian red waratah sea anemone</name>
    <dbReference type="NCBI Taxonomy" id="6105"/>
    <lineage>
        <taxon>Eukaryota</taxon>
        <taxon>Metazoa</taxon>
        <taxon>Cnidaria</taxon>
        <taxon>Anthozoa</taxon>
        <taxon>Hexacorallia</taxon>
        <taxon>Actiniaria</taxon>
        <taxon>Actiniidae</taxon>
        <taxon>Actinia</taxon>
    </lineage>
</organism>
<name>A0A6P8HIA1_ACTTE</name>
<dbReference type="SUPFAM" id="SSF81665">
    <property type="entry name" value="Calcium ATPase, transmembrane domain M"/>
    <property type="match status" value="1"/>
</dbReference>
<dbReference type="GO" id="GO:0036376">
    <property type="term" value="P:sodium ion export across plasma membrane"/>
    <property type="evidence" value="ECO:0007669"/>
    <property type="project" value="TreeGrafter"/>
</dbReference>
<dbReference type="GO" id="GO:1902600">
    <property type="term" value="P:proton transmembrane transport"/>
    <property type="evidence" value="ECO:0007669"/>
    <property type="project" value="TreeGrafter"/>
</dbReference>
<comment type="subcellular location">
    <subcellularLocation>
        <location evidence="1">Cell membrane</location>
        <topology evidence="1">Multi-pass membrane protein</topology>
    </subcellularLocation>
</comment>
<dbReference type="SMART" id="SM00831">
    <property type="entry name" value="Cation_ATPase_N"/>
    <property type="match status" value="1"/>
</dbReference>